<evidence type="ECO:0000313" key="1">
    <source>
        <dbReference type="EMBL" id="DAF91932.1"/>
    </source>
</evidence>
<dbReference type="EMBL" id="BK016062">
    <property type="protein sequence ID" value="DAF91932.1"/>
    <property type="molecule type" value="Genomic_DNA"/>
</dbReference>
<protein>
    <submittedName>
        <fullName evidence="1">Uncharacterized protein</fullName>
    </submittedName>
</protein>
<proteinExistence type="predicted"/>
<organism evidence="1">
    <name type="scientific">Podoviridae sp. ctZkC8</name>
    <dbReference type="NCBI Taxonomy" id="2825259"/>
    <lineage>
        <taxon>Viruses</taxon>
        <taxon>Duplodnaviria</taxon>
        <taxon>Heunggongvirae</taxon>
        <taxon>Uroviricota</taxon>
        <taxon>Caudoviricetes</taxon>
    </lineage>
</organism>
<sequence length="158" mass="18509">MSHFEKILIPFLDKNMYKIDFTSSAGFVDAYEDDEDSPNDKRNLYLMYDMKKHNLYTQSRATRFELSPNLLKSYTKIIDNKPYLIYCFHVKQKYKKFFDGIINLTHDEKISILQFWGSYDDSVKFALANPAIQFTGSKSIPAEDYIEQTKGITIQKAV</sequence>
<name>A0A8S5UBV1_9CAUD</name>
<reference evidence="1" key="1">
    <citation type="journal article" date="2021" name="Proc. Natl. Acad. Sci. U.S.A.">
        <title>A Catalog of Tens of Thousands of Viruses from Human Metagenomes Reveals Hidden Associations with Chronic Diseases.</title>
        <authorList>
            <person name="Tisza M.J."/>
            <person name="Buck C.B."/>
        </authorList>
    </citation>
    <scope>NUCLEOTIDE SEQUENCE</scope>
    <source>
        <strain evidence="1">CtZkC8</strain>
    </source>
</reference>
<accession>A0A8S5UBV1</accession>